<proteinExistence type="inferred from homology"/>
<keyword evidence="4" id="KW-1052">Target cell membrane</keyword>
<comment type="caution">
    <text evidence="11">The sequence shown here is derived from an EMBL/GenBank/DDBJ whole genome shotgun (WGS) entry which is preliminary data.</text>
</comment>
<evidence type="ECO:0000256" key="10">
    <source>
        <dbReference type="SAM" id="SignalP"/>
    </source>
</evidence>
<keyword evidence="10" id="KW-0732">Signal</keyword>
<keyword evidence="7" id="KW-0472">Membrane</keyword>
<keyword evidence="5" id="KW-0800">Toxin</keyword>
<evidence type="ECO:0000256" key="7">
    <source>
        <dbReference type="ARBA" id="ARBA00023136"/>
    </source>
</evidence>
<evidence type="ECO:0000256" key="3">
    <source>
        <dbReference type="ARBA" id="ARBA00008399"/>
    </source>
</evidence>
<keyword evidence="12" id="KW-1185">Reference proteome</keyword>
<feature type="chain" id="PRO_5045983364" evidence="10">
    <location>
        <begin position="22"/>
        <end position="238"/>
    </location>
</feature>
<evidence type="ECO:0000256" key="6">
    <source>
        <dbReference type="ARBA" id="ARBA00022852"/>
    </source>
</evidence>
<reference evidence="11 12" key="1">
    <citation type="submission" date="2022-05" db="EMBL/GenBank/DDBJ databases">
        <authorList>
            <consortium name="Genoscope - CEA"/>
            <person name="William W."/>
        </authorList>
    </citation>
    <scope>NUCLEOTIDE SEQUENCE [LARGE SCALE GENOMIC DNA]</scope>
</reference>
<feature type="signal peptide" evidence="10">
    <location>
        <begin position="1"/>
        <end position="21"/>
    </location>
</feature>
<dbReference type="EMBL" id="CALNXI010000622">
    <property type="protein sequence ID" value="CAH3030251.1"/>
    <property type="molecule type" value="Genomic_DNA"/>
</dbReference>
<evidence type="ECO:0000313" key="12">
    <source>
        <dbReference type="Proteomes" id="UP001159427"/>
    </source>
</evidence>
<sequence>MERLSFVLSLLLIISVTTTFGSVIKAKNPTEEVKKWTYVIAHDQNFCSLYWKVSLENFHGIFVPGSGDVIPGHELTAQTLKEFLHVVAIFIDNESGFTWEEPTTYFHSGSGEGELPYYLHDGKNDLPYLAFSTKGSGKPEAIGVLAYYIRNICMNKTLAVMWADPYTAHNNWNIRLYDGEKKADSKMFSDLHDHDPIVSYETKHIPLGSGLKAIGRIYKTDQTKLEIQVHTADVRKIM</sequence>
<keyword evidence="6" id="KW-0204">Cytolysis</keyword>
<dbReference type="SUPFAM" id="SSF63724">
    <property type="entry name" value="Cytolysin/lectin"/>
    <property type="match status" value="1"/>
</dbReference>
<dbReference type="Gene3D" id="2.60.270.20">
    <property type="entry name" value="Cytolysin/lectin"/>
    <property type="match status" value="1"/>
</dbReference>
<comment type="similarity">
    <text evidence="3">Belongs to the actinoporin family. Sea anemone subfamily.</text>
</comment>
<evidence type="ECO:0000256" key="9">
    <source>
        <dbReference type="ARBA" id="ARBA00023331"/>
    </source>
</evidence>
<keyword evidence="8" id="KW-1053">Target membrane</keyword>
<evidence type="ECO:0000256" key="5">
    <source>
        <dbReference type="ARBA" id="ARBA00022656"/>
    </source>
</evidence>
<evidence type="ECO:0000256" key="8">
    <source>
        <dbReference type="ARBA" id="ARBA00023298"/>
    </source>
</evidence>
<dbReference type="InterPro" id="IPR015926">
    <property type="entry name" value="Cytolysin/lectin"/>
</dbReference>
<dbReference type="PANTHER" id="PTHR40388">
    <property type="entry name" value="BRYOPORIN"/>
    <property type="match status" value="1"/>
</dbReference>
<keyword evidence="9" id="KW-0166">Nematocyst</keyword>
<dbReference type="InterPro" id="IPR009104">
    <property type="entry name" value="Anemon_actinoporin-like"/>
</dbReference>
<comment type="subcellular location">
    <subcellularLocation>
        <location evidence="2">Nematocyst</location>
    </subcellularLocation>
    <subcellularLocation>
        <location evidence="1">Target cell membrane</location>
    </subcellularLocation>
</comment>
<organism evidence="11 12">
    <name type="scientific">Porites evermanni</name>
    <dbReference type="NCBI Taxonomy" id="104178"/>
    <lineage>
        <taxon>Eukaryota</taxon>
        <taxon>Metazoa</taxon>
        <taxon>Cnidaria</taxon>
        <taxon>Anthozoa</taxon>
        <taxon>Hexacorallia</taxon>
        <taxon>Scleractinia</taxon>
        <taxon>Fungiina</taxon>
        <taxon>Poritidae</taxon>
        <taxon>Porites</taxon>
    </lineage>
</organism>
<name>A0ABN8MPM1_9CNID</name>
<evidence type="ECO:0000256" key="4">
    <source>
        <dbReference type="ARBA" id="ARBA00022537"/>
    </source>
</evidence>
<dbReference type="Pfam" id="PF06369">
    <property type="entry name" value="Anemone_cytotox"/>
    <property type="match status" value="1"/>
</dbReference>
<dbReference type="Proteomes" id="UP001159427">
    <property type="component" value="Unassembled WGS sequence"/>
</dbReference>
<evidence type="ECO:0000256" key="1">
    <source>
        <dbReference type="ARBA" id="ARBA00004175"/>
    </source>
</evidence>
<dbReference type="PANTHER" id="PTHR40388:SF1">
    <property type="entry name" value="BRYOPORIN"/>
    <property type="match status" value="1"/>
</dbReference>
<dbReference type="InterPro" id="IPR050677">
    <property type="entry name" value="Actinoporin_PFT"/>
</dbReference>
<evidence type="ECO:0000256" key="2">
    <source>
        <dbReference type="ARBA" id="ARBA00004532"/>
    </source>
</evidence>
<accession>A0ABN8MPM1</accession>
<protein>
    <submittedName>
        <fullName evidence="11">Uncharacterized protein</fullName>
    </submittedName>
</protein>
<gene>
    <name evidence="11" type="ORF">PEVE_00037681</name>
</gene>
<evidence type="ECO:0000313" key="11">
    <source>
        <dbReference type="EMBL" id="CAH3030251.1"/>
    </source>
</evidence>